<dbReference type="EMBL" id="ARYK01000001">
    <property type="protein sequence ID" value="KCZ94129.1"/>
    <property type="molecule type" value="Genomic_DNA"/>
</dbReference>
<dbReference type="ESTHER" id="9rhob-a0a059fty9">
    <property type="family name" value="Carb_B_Bacteria"/>
</dbReference>
<evidence type="ECO:0000256" key="1">
    <source>
        <dbReference type="ARBA" id="ARBA00005964"/>
    </source>
</evidence>
<name>A0A059FTY9_9PROT</name>
<dbReference type="InterPro" id="IPR050309">
    <property type="entry name" value="Type-B_Carboxylest/Lipase"/>
</dbReference>
<dbReference type="AlphaFoldDB" id="A0A059FTY9"/>
<dbReference type="InterPro" id="IPR002018">
    <property type="entry name" value="CarbesteraseB"/>
</dbReference>
<comment type="similarity">
    <text evidence="1 3">Belongs to the type-B carboxylesterase/lipase family.</text>
</comment>
<protein>
    <recommendedName>
        <fullName evidence="3">Carboxylic ester hydrolase</fullName>
        <ecNumber evidence="3">3.1.1.-</ecNumber>
    </recommendedName>
</protein>
<keyword evidence="6" id="KW-1185">Reference proteome</keyword>
<gene>
    <name evidence="5" type="ORF">HJO_02100</name>
</gene>
<dbReference type="Pfam" id="PF00135">
    <property type="entry name" value="COesterase"/>
    <property type="match status" value="1"/>
</dbReference>
<dbReference type="InterPro" id="IPR029058">
    <property type="entry name" value="AB_hydrolase_fold"/>
</dbReference>
<organism evidence="5 6">
    <name type="scientific">Hyphomonas johnsonii MHS-2</name>
    <dbReference type="NCBI Taxonomy" id="1280950"/>
    <lineage>
        <taxon>Bacteria</taxon>
        <taxon>Pseudomonadati</taxon>
        <taxon>Pseudomonadota</taxon>
        <taxon>Alphaproteobacteria</taxon>
        <taxon>Hyphomonadales</taxon>
        <taxon>Hyphomonadaceae</taxon>
        <taxon>Hyphomonas</taxon>
    </lineage>
</organism>
<comment type="caution">
    <text evidence="5">The sequence shown here is derived from an EMBL/GenBank/DDBJ whole genome shotgun (WGS) entry which is preliminary data.</text>
</comment>
<dbReference type="EC" id="3.1.1.-" evidence="3"/>
<evidence type="ECO:0000256" key="2">
    <source>
        <dbReference type="ARBA" id="ARBA00022801"/>
    </source>
</evidence>
<evidence type="ECO:0000259" key="4">
    <source>
        <dbReference type="Pfam" id="PF00135"/>
    </source>
</evidence>
<feature type="domain" description="Carboxylesterase type B" evidence="4">
    <location>
        <begin position="2"/>
        <end position="423"/>
    </location>
</feature>
<dbReference type="GO" id="GO:0016787">
    <property type="term" value="F:hydrolase activity"/>
    <property type="evidence" value="ECO:0007669"/>
    <property type="project" value="UniProtKB-KW"/>
</dbReference>
<dbReference type="Gene3D" id="3.40.50.1820">
    <property type="entry name" value="alpha/beta hydrolase"/>
    <property type="match status" value="1"/>
</dbReference>
<dbReference type="PANTHER" id="PTHR11559">
    <property type="entry name" value="CARBOXYLESTERASE"/>
    <property type="match status" value="1"/>
</dbReference>
<dbReference type="Proteomes" id="UP000025171">
    <property type="component" value="Unassembled WGS sequence"/>
</dbReference>
<dbReference type="PROSITE" id="PS00122">
    <property type="entry name" value="CARBOXYLESTERASE_B_1"/>
    <property type="match status" value="1"/>
</dbReference>
<dbReference type="STRING" id="1280950.HJO_02100"/>
<dbReference type="PATRIC" id="fig|1280950.3.peg.431"/>
<reference evidence="5 6" key="1">
    <citation type="journal article" date="2014" name="Antonie Van Leeuwenhoek">
        <title>Hyphomonas beringensis sp. nov. and Hyphomonas chukchiensis sp. nov., isolated from surface seawater of the Bering Sea and Chukchi Sea.</title>
        <authorList>
            <person name="Li C."/>
            <person name="Lai Q."/>
            <person name="Li G."/>
            <person name="Dong C."/>
            <person name="Wang J."/>
            <person name="Liao Y."/>
            <person name="Shao Z."/>
        </authorList>
    </citation>
    <scope>NUCLEOTIDE SEQUENCE [LARGE SCALE GENOMIC DNA]</scope>
    <source>
        <strain evidence="5 6">MHS-2</strain>
    </source>
</reference>
<accession>A0A059FTY9</accession>
<evidence type="ECO:0000313" key="5">
    <source>
        <dbReference type="EMBL" id="KCZ94129.1"/>
    </source>
</evidence>
<sequence length="460" mass="49554">MRDATAFGPSCIQPDVPARSLYYDPPLQTSEDCLTLNIWAGPEGVKAPVIVWIHGGSLRVGGSAQAMYDGSEFARRGVVFVSLNYRLGVLGWLAHPSLSAESPDGISGNYGLLDQISALEWVRENISAFGGDPANVTVMGESAGALSVSYLLASPNAAGLFQKAIIQSANSRNFPELDSPAYGLPPAEGRGASVLSALGLDSIDAARGATAQDLADKASFVPQGTIDGKVLPLQIIDSFDHGMFSRVPILAGLNSGEVRSQRLFLPRMPDDYEASIAARYGGLADDFLALYPAEDVGASMLATLRDAIYGWATERIVRKEREAGQPAFMYVFDYCYPNAREAGLCAFHASELPFVFGALDAERLSGNWPYPDGQNDRAISNALLDYWTSFAATGQPTSDHGPAWPAYGSDEAYLEIGQELEVRHDPFPGMFELHEELVRQRRAAGEPWFLNVGLGARPHE</sequence>
<dbReference type="eggNOG" id="COG2272">
    <property type="taxonomic scope" value="Bacteria"/>
</dbReference>
<evidence type="ECO:0000313" key="6">
    <source>
        <dbReference type="Proteomes" id="UP000025171"/>
    </source>
</evidence>
<keyword evidence="2 3" id="KW-0378">Hydrolase</keyword>
<evidence type="ECO:0000256" key="3">
    <source>
        <dbReference type="RuleBase" id="RU361235"/>
    </source>
</evidence>
<dbReference type="InterPro" id="IPR019826">
    <property type="entry name" value="Carboxylesterase_B_AS"/>
</dbReference>
<dbReference type="SUPFAM" id="SSF53474">
    <property type="entry name" value="alpha/beta-Hydrolases"/>
    <property type="match status" value="1"/>
</dbReference>
<proteinExistence type="inferred from homology"/>